<keyword evidence="3" id="KW-1185">Reference proteome</keyword>
<reference evidence="2 3" key="1">
    <citation type="submission" date="2019-05" db="EMBL/GenBank/DDBJ databases">
        <title>Verrucobacter flavum gen. nov., sp. nov. a new member of the family Verrucomicrobiaceae.</title>
        <authorList>
            <person name="Szuroczki S."/>
            <person name="Abbaszade G."/>
            <person name="Szabo A."/>
            <person name="Felfoldi T."/>
            <person name="Schumann P."/>
            <person name="Boka K."/>
            <person name="Keki Z."/>
            <person name="Toumi M."/>
            <person name="Toth E."/>
        </authorList>
    </citation>
    <scope>NUCLEOTIDE SEQUENCE [LARGE SCALE GENOMIC DNA]</scope>
    <source>
        <strain evidence="2 3">MG-N-17</strain>
    </source>
</reference>
<feature type="transmembrane region" description="Helical" evidence="1">
    <location>
        <begin position="12"/>
        <end position="31"/>
    </location>
</feature>
<dbReference type="OrthoDB" id="190702at2"/>
<name>A0A5R8KIM9_9BACT</name>
<comment type="caution">
    <text evidence="2">The sequence shown here is derived from an EMBL/GenBank/DDBJ whole genome shotgun (WGS) entry which is preliminary data.</text>
</comment>
<dbReference type="EMBL" id="VAUV01000005">
    <property type="protein sequence ID" value="TLD71469.1"/>
    <property type="molecule type" value="Genomic_DNA"/>
</dbReference>
<proteinExistence type="predicted"/>
<evidence type="ECO:0008006" key="4">
    <source>
        <dbReference type="Google" id="ProtNLM"/>
    </source>
</evidence>
<sequence>MNWLLIKKFPKFAIAAAVLIVGNGLFFLWLLSRSPETPPASVQPVAAVEPQKQIIEEKVASLPAKMGWLAMVGSDLYDVSTGERIFQNWIGGIPQKLFYQQETNKLMVQVERGVIRYGIDGKKDAAMGETSPPAFSQDGKKAMFIRDGDIWLADVDWKAFAFINERQATKFGEFHAGFFAANLQLHSENALAVRHNNDFLHVDLRTGEIKKVKIPQMHLMKRRSPDGRLVFGEDRGKLILFDVEGASASAISGVQQRAVDFQWIDNDTCAFIHGGGSIVSVYDRQSGSVKQAATLPFNCNKMAGPSPDGRYVLCAGNRGIAVVDLEGKKASDFGMPAQHFGWVSNNTLIYSRDMPDTATRGTWLQTIGEPERQVMGDPYMVGSDGGAAVAPMPEVGLVVFGTREALFRMKPDGSALQELAKLRRPVGRIQPVEIWGE</sequence>
<evidence type="ECO:0000313" key="2">
    <source>
        <dbReference type="EMBL" id="TLD71469.1"/>
    </source>
</evidence>
<gene>
    <name evidence="2" type="ORF">FEM03_08055</name>
</gene>
<dbReference type="RefSeq" id="WP_138085681.1">
    <property type="nucleotide sequence ID" value="NZ_VAUV01000005.1"/>
</dbReference>
<keyword evidence="1" id="KW-0472">Membrane</keyword>
<accession>A0A5R8KIM9</accession>
<dbReference type="SUPFAM" id="SSF82171">
    <property type="entry name" value="DPP6 N-terminal domain-like"/>
    <property type="match status" value="1"/>
</dbReference>
<keyword evidence="1" id="KW-0812">Transmembrane</keyword>
<evidence type="ECO:0000256" key="1">
    <source>
        <dbReference type="SAM" id="Phobius"/>
    </source>
</evidence>
<protein>
    <recommendedName>
        <fullName evidence="4">WD40 repeat domain-containing protein</fullName>
    </recommendedName>
</protein>
<evidence type="ECO:0000313" key="3">
    <source>
        <dbReference type="Proteomes" id="UP000306196"/>
    </source>
</evidence>
<keyword evidence="1" id="KW-1133">Transmembrane helix</keyword>
<dbReference type="Proteomes" id="UP000306196">
    <property type="component" value="Unassembled WGS sequence"/>
</dbReference>
<dbReference type="AlphaFoldDB" id="A0A5R8KIM9"/>
<organism evidence="2 3">
    <name type="scientific">Phragmitibacter flavus</name>
    <dbReference type="NCBI Taxonomy" id="2576071"/>
    <lineage>
        <taxon>Bacteria</taxon>
        <taxon>Pseudomonadati</taxon>
        <taxon>Verrucomicrobiota</taxon>
        <taxon>Verrucomicrobiia</taxon>
        <taxon>Verrucomicrobiales</taxon>
        <taxon>Verrucomicrobiaceae</taxon>
        <taxon>Phragmitibacter</taxon>
    </lineage>
</organism>